<comment type="caution">
    <text evidence="3">The sequence shown here is derived from an EMBL/GenBank/DDBJ whole genome shotgun (WGS) entry which is preliminary data.</text>
</comment>
<keyword evidence="1" id="KW-0472">Membrane</keyword>
<evidence type="ECO:0000313" key="3">
    <source>
        <dbReference type="EMBL" id="OGY45724.1"/>
    </source>
</evidence>
<dbReference type="PANTHER" id="PTHR37938">
    <property type="entry name" value="BLL0215 PROTEIN"/>
    <property type="match status" value="1"/>
</dbReference>
<feature type="transmembrane region" description="Helical" evidence="1">
    <location>
        <begin position="26"/>
        <end position="47"/>
    </location>
</feature>
<organism evidence="3 4">
    <name type="scientific">Candidatus Buchananbacteria bacterium RIFCSPHIGHO2_01_FULL_46_12</name>
    <dbReference type="NCBI Taxonomy" id="1797536"/>
    <lineage>
        <taxon>Bacteria</taxon>
        <taxon>Candidatus Buchananiibacteriota</taxon>
    </lineage>
</organism>
<feature type="transmembrane region" description="Helical" evidence="1">
    <location>
        <begin position="59"/>
        <end position="88"/>
    </location>
</feature>
<dbReference type="EMBL" id="MHIF01000073">
    <property type="protein sequence ID" value="OGY45724.1"/>
    <property type="molecule type" value="Genomic_DNA"/>
</dbReference>
<dbReference type="Proteomes" id="UP000178432">
    <property type="component" value="Unassembled WGS sequence"/>
</dbReference>
<name>A0A1G1Y0K8_9BACT</name>
<dbReference type="InterPro" id="IPR005182">
    <property type="entry name" value="YdbS-like_PH"/>
</dbReference>
<accession>A0A1G1Y0K8</accession>
<evidence type="ECO:0000313" key="4">
    <source>
        <dbReference type="Proteomes" id="UP000178432"/>
    </source>
</evidence>
<dbReference type="PANTHER" id="PTHR37938:SF1">
    <property type="entry name" value="BLL0215 PROTEIN"/>
    <property type="match status" value="1"/>
</dbReference>
<sequence>MLNFFIPHRQEGEKIILLLRRHPLTIFLKILLWATAAVLPLIFYYLLGGVLAGWFSHELFTPILVLFTSIFYLYVWLFMFFSFVDYYLDVWIVTNERIINIEMKGLFSRTSSEQKLYRVQDVTSEIKGFFATVFNFGTVYIQTAGEQQRFIFKQVPHPDQVAKKINTLVEENKKFHKILEKE</sequence>
<evidence type="ECO:0000256" key="1">
    <source>
        <dbReference type="SAM" id="Phobius"/>
    </source>
</evidence>
<proteinExistence type="predicted"/>
<dbReference type="AlphaFoldDB" id="A0A1G1Y0K8"/>
<evidence type="ECO:0000259" key="2">
    <source>
        <dbReference type="Pfam" id="PF03703"/>
    </source>
</evidence>
<keyword evidence="1" id="KW-0812">Transmembrane</keyword>
<dbReference type="Pfam" id="PF03703">
    <property type="entry name" value="bPH_2"/>
    <property type="match status" value="1"/>
</dbReference>
<reference evidence="3 4" key="1">
    <citation type="journal article" date="2016" name="Nat. Commun.">
        <title>Thousands of microbial genomes shed light on interconnected biogeochemical processes in an aquifer system.</title>
        <authorList>
            <person name="Anantharaman K."/>
            <person name="Brown C.T."/>
            <person name="Hug L.A."/>
            <person name="Sharon I."/>
            <person name="Castelle C.J."/>
            <person name="Probst A.J."/>
            <person name="Thomas B.C."/>
            <person name="Singh A."/>
            <person name="Wilkins M.J."/>
            <person name="Karaoz U."/>
            <person name="Brodie E.L."/>
            <person name="Williams K.H."/>
            <person name="Hubbard S.S."/>
            <person name="Banfield J.F."/>
        </authorList>
    </citation>
    <scope>NUCLEOTIDE SEQUENCE [LARGE SCALE GENOMIC DNA]</scope>
</reference>
<keyword evidence="1" id="KW-1133">Transmembrane helix</keyword>
<gene>
    <name evidence="3" type="ORF">A2663_02765</name>
</gene>
<feature type="domain" description="YdbS-like PH" evidence="2">
    <location>
        <begin position="91"/>
        <end position="165"/>
    </location>
</feature>
<protein>
    <recommendedName>
        <fullName evidence="2">YdbS-like PH domain-containing protein</fullName>
    </recommendedName>
</protein>